<dbReference type="FunFam" id="3.40.50.300:FF:000421">
    <property type="entry name" value="Branched-chain amino acid ABC transporter ATP-binding protein"/>
    <property type="match status" value="1"/>
</dbReference>
<dbReference type="GO" id="GO:0005886">
    <property type="term" value="C:plasma membrane"/>
    <property type="evidence" value="ECO:0007669"/>
    <property type="project" value="TreeGrafter"/>
</dbReference>
<reference evidence="6 7" key="1">
    <citation type="submission" date="2017-11" db="EMBL/GenBank/DDBJ databases">
        <title>Genomic Encyclopedia of Archaeal and Bacterial Type Strains, Phase II (KMG-II): From Individual Species to Whole Genera.</title>
        <authorList>
            <person name="Goeker M."/>
        </authorList>
    </citation>
    <scope>NUCLEOTIDE SEQUENCE [LARGE SCALE GENOMIC DNA]</scope>
    <source>
        <strain evidence="6 7">DSM 27763</strain>
    </source>
</reference>
<gene>
    <name evidence="6" type="ORF">CLV56_3300</name>
</gene>
<dbReference type="Proteomes" id="UP000230842">
    <property type="component" value="Unassembled WGS sequence"/>
</dbReference>
<dbReference type="Pfam" id="PF12399">
    <property type="entry name" value="BCA_ABC_TP_C"/>
    <property type="match status" value="1"/>
</dbReference>
<dbReference type="CDD" id="cd03219">
    <property type="entry name" value="ABC_Mj1267_LivG_branched"/>
    <property type="match status" value="1"/>
</dbReference>
<keyword evidence="3 6" id="KW-0067">ATP-binding</keyword>
<dbReference type="InterPro" id="IPR032823">
    <property type="entry name" value="BCA_ABC_TP_C"/>
</dbReference>
<evidence type="ECO:0000313" key="7">
    <source>
        <dbReference type="Proteomes" id="UP000230842"/>
    </source>
</evidence>
<comment type="caution">
    <text evidence="6">The sequence shown here is derived from an EMBL/GenBank/DDBJ whole genome shotgun (WGS) entry which is preliminary data.</text>
</comment>
<accession>A0A2M9B7A1</accession>
<dbReference type="PANTHER" id="PTHR45772">
    <property type="entry name" value="CONSERVED COMPONENT OF ABC TRANSPORTER FOR NATURAL AMINO ACIDS-RELATED"/>
    <property type="match status" value="1"/>
</dbReference>
<dbReference type="SMART" id="SM00382">
    <property type="entry name" value="AAA"/>
    <property type="match status" value="1"/>
</dbReference>
<dbReference type="GO" id="GO:0005524">
    <property type="term" value="F:ATP binding"/>
    <property type="evidence" value="ECO:0007669"/>
    <property type="project" value="UniProtKB-KW"/>
</dbReference>
<dbReference type="EMBL" id="PGEZ01000002">
    <property type="protein sequence ID" value="PJJ53804.1"/>
    <property type="molecule type" value="Genomic_DNA"/>
</dbReference>
<proteinExistence type="predicted"/>
<evidence type="ECO:0000256" key="1">
    <source>
        <dbReference type="ARBA" id="ARBA00022448"/>
    </source>
</evidence>
<dbReference type="InterPro" id="IPR027417">
    <property type="entry name" value="P-loop_NTPase"/>
</dbReference>
<protein>
    <submittedName>
        <fullName evidence="6">Branched-chain amino acid transport system ATP-binding protein</fullName>
    </submittedName>
</protein>
<dbReference type="Gene3D" id="3.40.50.300">
    <property type="entry name" value="P-loop containing nucleotide triphosphate hydrolases"/>
    <property type="match status" value="1"/>
</dbReference>
<name>A0A2M9B7A1_9ACTN</name>
<evidence type="ECO:0000256" key="2">
    <source>
        <dbReference type="ARBA" id="ARBA00022741"/>
    </source>
</evidence>
<evidence type="ECO:0000256" key="3">
    <source>
        <dbReference type="ARBA" id="ARBA00022840"/>
    </source>
</evidence>
<feature type="region of interest" description="Disordered" evidence="4">
    <location>
        <begin position="1"/>
        <end position="39"/>
    </location>
</feature>
<dbReference type="SUPFAM" id="SSF52540">
    <property type="entry name" value="P-loop containing nucleoside triphosphate hydrolases"/>
    <property type="match status" value="1"/>
</dbReference>
<feature type="domain" description="ABC transporter" evidence="5">
    <location>
        <begin position="38"/>
        <end position="284"/>
    </location>
</feature>
<dbReference type="InterPro" id="IPR003439">
    <property type="entry name" value="ABC_transporter-like_ATP-bd"/>
</dbReference>
<feature type="compositionally biased region" description="Low complexity" evidence="4">
    <location>
        <begin position="298"/>
        <end position="328"/>
    </location>
</feature>
<keyword evidence="2" id="KW-0547">Nucleotide-binding</keyword>
<evidence type="ECO:0000259" key="5">
    <source>
        <dbReference type="PROSITE" id="PS50893"/>
    </source>
</evidence>
<dbReference type="AlphaFoldDB" id="A0A2M9B7A1"/>
<dbReference type="PROSITE" id="PS50893">
    <property type="entry name" value="ABC_TRANSPORTER_2"/>
    <property type="match status" value="1"/>
</dbReference>
<dbReference type="InterPro" id="IPR003593">
    <property type="entry name" value="AAA+_ATPase"/>
</dbReference>
<dbReference type="GO" id="GO:0016887">
    <property type="term" value="F:ATP hydrolysis activity"/>
    <property type="evidence" value="ECO:0007669"/>
    <property type="project" value="InterPro"/>
</dbReference>
<feature type="region of interest" description="Disordered" evidence="4">
    <location>
        <begin position="286"/>
        <end position="328"/>
    </location>
</feature>
<keyword evidence="7" id="KW-1185">Reference proteome</keyword>
<dbReference type="PANTHER" id="PTHR45772:SF4">
    <property type="entry name" value="ABC TRANSPORTER ATP-BINDING PROTEIN"/>
    <property type="match status" value="1"/>
</dbReference>
<sequence>MTLLTPPEGLALNPPHEPTTTADPAPPPEPAPPASGGFGAKGVTVRFGGLVALDDVSVDVAPGQVHGVIGPNGAGKTTFFNVCCGFLKPDSGTLSWEGEPLRRLRPHDLAGLGIARTLQGVGLFPGMSALENVMTGAAVRSRSGFVSAALGLPRGQRDERELRDRAMAALVDLDAGHLAPRYPGMLPYPDQKKVALARALVAEPRMLLLDEPAAGLSESEMDELGDLVQKLTGRMSVMLVEHHMDLVMRICDRITVLDFGQVIAHGTPAQVKDDPKVIAAYLGAEVEGGDPAATQAEPTDAAEPTDSTDPTDSSADPTDPADPTTKEA</sequence>
<evidence type="ECO:0000256" key="4">
    <source>
        <dbReference type="SAM" id="MobiDB-lite"/>
    </source>
</evidence>
<feature type="compositionally biased region" description="Pro residues" evidence="4">
    <location>
        <begin position="24"/>
        <end position="33"/>
    </location>
</feature>
<evidence type="ECO:0000313" key="6">
    <source>
        <dbReference type="EMBL" id="PJJ53804.1"/>
    </source>
</evidence>
<organism evidence="6 7">
    <name type="scientific">Mumia flava</name>
    <dbReference type="NCBI Taxonomy" id="1348852"/>
    <lineage>
        <taxon>Bacteria</taxon>
        <taxon>Bacillati</taxon>
        <taxon>Actinomycetota</taxon>
        <taxon>Actinomycetes</taxon>
        <taxon>Propionibacteriales</taxon>
        <taxon>Nocardioidaceae</taxon>
        <taxon>Mumia</taxon>
    </lineage>
</organism>
<dbReference type="InterPro" id="IPR051120">
    <property type="entry name" value="ABC_AA/LPS_Transport"/>
</dbReference>
<dbReference type="Pfam" id="PF00005">
    <property type="entry name" value="ABC_tran"/>
    <property type="match status" value="1"/>
</dbReference>
<keyword evidence="1" id="KW-0813">Transport</keyword>